<evidence type="ECO:0000256" key="1">
    <source>
        <dbReference type="ARBA" id="ARBA00022649"/>
    </source>
</evidence>
<dbReference type="EMBL" id="CP123390">
    <property type="protein sequence ID" value="XCC97947.1"/>
    <property type="molecule type" value="Genomic_DNA"/>
</dbReference>
<keyword evidence="1" id="KW-1277">Toxin-antitoxin system</keyword>
<protein>
    <submittedName>
        <fullName evidence="2">Type II toxin-antitoxin system CcdA family antitoxin</fullName>
    </submittedName>
</protein>
<keyword evidence="2" id="KW-0614">Plasmid</keyword>
<dbReference type="Pfam" id="PF07362">
    <property type="entry name" value="CcdA"/>
    <property type="match status" value="1"/>
</dbReference>
<gene>
    <name evidence="2" type="ORF">PVT71_28620</name>
</gene>
<organism evidence="2">
    <name type="scientific">Alloyangia sp. H15</name>
    <dbReference type="NCBI Taxonomy" id="3029062"/>
    <lineage>
        <taxon>Bacteria</taxon>
        <taxon>Pseudomonadati</taxon>
        <taxon>Pseudomonadota</taxon>
        <taxon>Alphaproteobacteria</taxon>
        <taxon>Rhodobacterales</taxon>
        <taxon>Roseobacteraceae</taxon>
        <taxon>Alloyangia</taxon>
    </lineage>
</organism>
<reference evidence="2" key="1">
    <citation type="submission" date="2023-02" db="EMBL/GenBank/DDBJ databases">
        <title>Description and genomic characterization of Salipiger bruguierae sp. nov., isolated from the sediment of mangrove plant Bruguiera sexangula.</title>
        <authorList>
            <person name="Long M."/>
        </authorList>
    </citation>
    <scope>NUCLEOTIDE SEQUENCE</scope>
    <source>
        <strain evidence="2">H15</strain>
        <plasmid evidence="2">unnamed5</plasmid>
    </source>
</reference>
<evidence type="ECO:0000313" key="2">
    <source>
        <dbReference type="EMBL" id="XCC97947.1"/>
    </source>
</evidence>
<dbReference type="InterPro" id="IPR009956">
    <property type="entry name" value="Post-segregation_anti-tox_CcdA"/>
</dbReference>
<sequence length="59" mass="6441">MTRRTETLEVALDAALLDEARRLGVDLSAAAEIGLRDALRHARVQRDLADLAQPSNDLS</sequence>
<dbReference type="RefSeq" id="WP_353476824.1">
    <property type="nucleotide sequence ID" value="NZ_CP123390.1"/>
</dbReference>
<accession>A0AAU8ASN0</accession>
<geneLocation type="plasmid" evidence="2">
    <name>unnamed5</name>
</geneLocation>
<name>A0AAU8ASN0_9RHOB</name>
<proteinExistence type="predicted"/>
<dbReference type="AlphaFoldDB" id="A0AAU8ASN0"/>